<keyword evidence="5" id="KW-0964">Secreted</keyword>
<sequence length="335" mass="37430">PIFYPDPQLPDMMNSSSSGPQDNWTWPCQGTQQPGAPVWPSQPYQPCWPYQPNQANWPGMQPTVPNWPGYQPAPPTQPLWPSPPSMGPSQPNQPILPSHPNQPFSPNQPIPPSQPSQPIQPISPSQPIQPSQPIPSSQPSQPIPSSQAIPPTWPSQNPNPIPSSWHGNPGQPGWPNQSPKGVQQHSWPPVPPTGPVSVPFNMNFPRGIYDKMMLTIRGQVKPDAKMFTVNFLRGNDIAFHINPRFNEQGKQVLVRNHKLGDQWGPEERILLAPFPFVAGQYFEMKILCTINEFKVAVNNTAVFEFNHRIREVNQIDRLNILHDVSLISVNVDTVP</sequence>
<evidence type="ECO:0000256" key="13">
    <source>
        <dbReference type="ARBA" id="ARBA00022859"/>
    </source>
</evidence>
<feature type="compositionally biased region" description="Pro residues" evidence="20">
    <location>
        <begin position="106"/>
        <end position="115"/>
    </location>
</feature>
<keyword evidence="6" id="KW-0597">Phosphoprotein</keyword>
<evidence type="ECO:0000256" key="8">
    <source>
        <dbReference type="ARBA" id="ARBA00022664"/>
    </source>
</evidence>
<evidence type="ECO:0000256" key="19">
    <source>
        <dbReference type="RuleBase" id="RU102079"/>
    </source>
</evidence>
<evidence type="ECO:0000256" key="17">
    <source>
        <dbReference type="ARBA" id="ARBA00023187"/>
    </source>
</evidence>
<dbReference type="CDD" id="cd00070">
    <property type="entry name" value="GLECT"/>
    <property type="match status" value="1"/>
</dbReference>
<name>A0AAD5A7U3_SILAS</name>
<dbReference type="GO" id="GO:0002548">
    <property type="term" value="P:monocyte chemotaxis"/>
    <property type="evidence" value="ECO:0007669"/>
    <property type="project" value="TreeGrafter"/>
</dbReference>
<dbReference type="Pfam" id="PF00337">
    <property type="entry name" value="Gal-bind_lectin"/>
    <property type="match status" value="1"/>
</dbReference>
<dbReference type="FunFam" id="2.60.120.200:FF:000023">
    <property type="entry name" value="Galectin"/>
    <property type="match status" value="1"/>
</dbReference>
<feature type="compositionally biased region" description="Polar residues" evidence="20">
    <location>
        <begin position="13"/>
        <end position="34"/>
    </location>
</feature>
<reference evidence="22" key="1">
    <citation type="submission" date="2018-07" db="EMBL/GenBank/DDBJ databases">
        <title>Comparative genomics of catfishes provides insights into carnivory and benthic adaptation.</title>
        <authorList>
            <person name="Zhang Y."/>
            <person name="Wang D."/>
            <person name="Peng Z."/>
            <person name="Zheng S."/>
            <person name="Shao F."/>
            <person name="Tao W."/>
        </authorList>
    </citation>
    <scope>NUCLEOTIDE SEQUENCE</scope>
    <source>
        <strain evidence="22">Chongqing</strain>
    </source>
</reference>
<evidence type="ECO:0000256" key="1">
    <source>
        <dbReference type="ARBA" id="ARBA00004123"/>
    </source>
</evidence>
<feature type="compositionally biased region" description="Pro residues" evidence="20">
    <location>
        <begin position="151"/>
        <end position="161"/>
    </location>
</feature>
<organism evidence="22 23">
    <name type="scientific">Silurus asotus</name>
    <name type="common">Amur catfish</name>
    <name type="synonym">Parasilurus asotus</name>
    <dbReference type="NCBI Taxonomy" id="30991"/>
    <lineage>
        <taxon>Eukaryota</taxon>
        <taxon>Metazoa</taxon>
        <taxon>Chordata</taxon>
        <taxon>Craniata</taxon>
        <taxon>Vertebrata</taxon>
        <taxon>Euteleostomi</taxon>
        <taxon>Actinopterygii</taxon>
        <taxon>Neopterygii</taxon>
        <taxon>Teleostei</taxon>
        <taxon>Ostariophysi</taxon>
        <taxon>Siluriformes</taxon>
        <taxon>Siluridae</taxon>
        <taxon>Silurus</taxon>
    </lineage>
</organism>
<keyword evidence="16" id="KW-1015">Disulfide bond</keyword>
<protein>
    <recommendedName>
        <fullName evidence="19">Galectin</fullName>
    </recommendedName>
</protein>
<keyword evidence="8" id="KW-0507">mRNA processing</keyword>
<feature type="compositionally biased region" description="Polar residues" evidence="20">
    <location>
        <begin position="174"/>
        <end position="186"/>
    </location>
</feature>
<evidence type="ECO:0000259" key="21">
    <source>
        <dbReference type="PROSITE" id="PS51304"/>
    </source>
</evidence>
<dbReference type="InterPro" id="IPR013320">
    <property type="entry name" value="ConA-like_dom_sf"/>
</dbReference>
<dbReference type="GO" id="GO:0030154">
    <property type="term" value="P:cell differentiation"/>
    <property type="evidence" value="ECO:0007669"/>
    <property type="project" value="UniProtKB-KW"/>
</dbReference>
<keyword evidence="11" id="KW-0677">Repeat</keyword>
<dbReference type="SMART" id="SM00908">
    <property type="entry name" value="Gal-bind_lectin"/>
    <property type="match status" value="1"/>
</dbReference>
<feature type="compositionally biased region" description="Low complexity" evidence="20">
    <location>
        <begin position="116"/>
        <end position="150"/>
    </location>
</feature>
<dbReference type="GO" id="GO:0005737">
    <property type="term" value="C:cytoplasm"/>
    <property type="evidence" value="ECO:0007669"/>
    <property type="project" value="UniProtKB-SubCell"/>
</dbReference>
<feature type="region of interest" description="Disordered" evidence="20">
    <location>
        <begin position="1"/>
        <end position="194"/>
    </location>
</feature>
<evidence type="ECO:0000256" key="7">
    <source>
        <dbReference type="ARBA" id="ARBA00022588"/>
    </source>
</evidence>
<keyword evidence="17" id="KW-0508">mRNA splicing</keyword>
<keyword evidence="18" id="KW-0539">Nucleus</keyword>
<dbReference type="GO" id="GO:2001237">
    <property type="term" value="P:negative regulation of extrinsic apoptotic signaling pathway"/>
    <property type="evidence" value="ECO:0007669"/>
    <property type="project" value="TreeGrafter"/>
</dbReference>
<dbReference type="GO" id="GO:0019863">
    <property type="term" value="F:IgE binding"/>
    <property type="evidence" value="ECO:0007669"/>
    <property type="project" value="UniProtKB-KW"/>
</dbReference>
<proteinExistence type="predicted"/>
<evidence type="ECO:0000256" key="20">
    <source>
        <dbReference type="SAM" id="MobiDB-lite"/>
    </source>
</evidence>
<dbReference type="GO" id="GO:0008380">
    <property type="term" value="P:RNA splicing"/>
    <property type="evidence" value="ECO:0007669"/>
    <property type="project" value="UniProtKB-KW"/>
</dbReference>
<feature type="compositionally biased region" description="Pro residues" evidence="20">
    <location>
        <begin position="71"/>
        <end position="86"/>
    </location>
</feature>
<dbReference type="GO" id="GO:0045087">
    <property type="term" value="P:innate immune response"/>
    <property type="evidence" value="ECO:0007669"/>
    <property type="project" value="UniProtKB-KW"/>
</dbReference>
<evidence type="ECO:0000256" key="15">
    <source>
        <dbReference type="ARBA" id="ARBA00022990"/>
    </source>
</evidence>
<dbReference type="InterPro" id="IPR001079">
    <property type="entry name" value="Galectin_CRD"/>
</dbReference>
<dbReference type="GO" id="GO:0048245">
    <property type="term" value="P:eosinophil chemotaxis"/>
    <property type="evidence" value="ECO:0007669"/>
    <property type="project" value="TreeGrafter"/>
</dbReference>
<evidence type="ECO:0000256" key="14">
    <source>
        <dbReference type="ARBA" id="ARBA00022972"/>
    </source>
</evidence>
<evidence type="ECO:0000313" key="22">
    <source>
        <dbReference type="EMBL" id="KAI5611252.1"/>
    </source>
</evidence>
<dbReference type="GO" id="GO:0005615">
    <property type="term" value="C:extracellular space"/>
    <property type="evidence" value="ECO:0007669"/>
    <property type="project" value="TreeGrafter"/>
</dbReference>
<dbReference type="GO" id="GO:0006397">
    <property type="term" value="P:mRNA processing"/>
    <property type="evidence" value="ECO:0007669"/>
    <property type="project" value="UniProtKB-KW"/>
</dbReference>
<keyword evidence="13" id="KW-0391">Immunity</keyword>
<feature type="non-terminal residue" evidence="22">
    <location>
        <position position="1"/>
    </location>
</feature>
<evidence type="ECO:0000256" key="18">
    <source>
        <dbReference type="ARBA" id="ARBA00023242"/>
    </source>
</evidence>
<dbReference type="GO" id="GO:0090280">
    <property type="term" value="P:positive regulation of calcium ion import"/>
    <property type="evidence" value="ECO:0007669"/>
    <property type="project" value="TreeGrafter"/>
</dbReference>
<keyword evidence="12" id="KW-0221">Differentiation</keyword>
<evidence type="ECO:0000256" key="3">
    <source>
        <dbReference type="ARBA" id="ARBA00004613"/>
    </source>
</evidence>
<keyword evidence="14" id="KW-0389">IgE-binding protein</keyword>
<evidence type="ECO:0000256" key="2">
    <source>
        <dbReference type="ARBA" id="ARBA00004496"/>
    </source>
</evidence>
<accession>A0AAD5A7U3</accession>
<dbReference type="EMBL" id="MU567224">
    <property type="protein sequence ID" value="KAI5611252.1"/>
    <property type="molecule type" value="Genomic_DNA"/>
</dbReference>
<evidence type="ECO:0000256" key="6">
    <source>
        <dbReference type="ARBA" id="ARBA00022553"/>
    </source>
</evidence>
<dbReference type="PANTHER" id="PTHR11346:SF26">
    <property type="entry name" value="GALECTIN-3"/>
    <property type="match status" value="1"/>
</dbReference>
<evidence type="ECO:0000256" key="4">
    <source>
        <dbReference type="ARBA" id="ARBA00022490"/>
    </source>
</evidence>
<keyword evidence="15" id="KW-0007">Acetylation</keyword>
<keyword evidence="23" id="KW-1185">Reference proteome</keyword>
<dbReference type="GO" id="GO:0048246">
    <property type="term" value="P:macrophage chemotaxis"/>
    <property type="evidence" value="ECO:0007669"/>
    <property type="project" value="TreeGrafter"/>
</dbReference>
<comment type="subcellular location">
    <subcellularLocation>
        <location evidence="2">Cytoplasm</location>
    </subcellularLocation>
    <subcellularLocation>
        <location evidence="1">Nucleus</location>
    </subcellularLocation>
    <subcellularLocation>
        <location evidence="3">Secreted</location>
    </subcellularLocation>
</comment>
<evidence type="ECO:0000256" key="10">
    <source>
        <dbReference type="ARBA" id="ARBA00022734"/>
    </source>
</evidence>
<evidence type="ECO:0000256" key="16">
    <source>
        <dbReference type="ARBA" id="ARBA00023157"/>
    </source>
</evidence>
<evidence type="ECO:0000256" key="11">
    <source>
        <dbReference type="ARBA" id="ARBA00022737"/>
    </source>
</evidence>
<dbReference type="GO" id="GO:0048030">
    <property type="term" value="F:disaccharide binding"/>
    <property type="evidence" value="ECO:0007669"/>
    <property type="project" value="TreeGrafter"/>
</dbReference>
<feature type="domain" description="Galectin" evidence="21">
    <location>
        <begin position="200"/>
        <end position="332"/>
    </location>
</feature>
<evidence type="ECO:0000256" key="12">
    <source>
        <dbReference type="ARBA" id="ARBA00022782"/>
    </source>
</evidence>
<keyword evidence="10 19" id="KW-0430">Lectin</keyword>
<keyword evidence="9" id="KW-0747">Spliceosome</keyword>
<evidence type="ECO:0000256" key="5">
    <source>
        <dbReference type="ARBA" id="ARBA00022525"/>
    </source>
</evidence>
<dbReference type="InterPro" id="IPR044156">
    <property type="entry name" value="Galectin-like"/>
</dbReference>
<dbReference type="SMART" id="SM00276">
    <property type="entry name" value="GLECT"/>
    <property type="match status" value="1"/>
</dbReference>
<dbReference type="Proteomes" id="UP001205998">
    <property type="component" value="Unassembled WGS sequence"/>
</dbReference>
<keyword evidence="4" id="KW-0963">Cytoplasm</keyword>
<evidence type="ECO:0000313" key="23">
    <source>
        <dbReference type="Proteomes" id="UP001205998"/>
    </source>
</evidence>
<dbReference type="GO" id="GO:0030593">
    <property type="term" value="P:neutrophil chemotaxis"/>
    <property type="evidence" value="ECO:0007669"/>
    <property type="project" value="TreeGrafter"/>
</dbReference>
<dbReference type="PANTHER" id="PTHR11346">
    <property type="entry name" value="GALECTIN"/>
    <property type="match status" value="1"/>
</dbReference>
<keyword evidence="7" id="KW-0399">Innate immunity</keyword>
<comment type="caution">
    <text evidence="22">The sequence shown here is derived from an EMBL/GenBank/DDBJ whole genome shotgun (WGS) entry which is preliminary data.</text>
</comment>
<dbReference type="GO" id="GO:0043236">
    <property type="term" value="F:laminin binding"/>
    <property type="evidence" value="ECO:0007669"/>
    <property type="project" value="TreeGrafter"/>
</dbReference>
<dbReference type="SUPFAM" id="SSF49899">
    <property type="entry name" value="Concanavalin A-like lectins/glucanases"/>
    <property type="match status" value="1"/>
</dbReference>
<dbReference type="GO" id="GO:0005681">
    <property type="term" value="C:spliceosomal complex"/>
    <property type="evidence" value="ECO:0007669"/>
    <property type="project" value="UniProtKB-KW"/>
</dbReference>
<dbReference type="GO" id="GO:0001772">
    <property type="term" value="C:immunological synapse"/>
    <property type="evidence" value="ECO:0007669"/>
    <property type="project" value="TreeGrafter"/>
</dbReference>
<dbReference type="PROSITE" id="PS51304">
    <property type="entry name" value="GALECTIN"/>
    <property type="match status" value="1"/>
</dbReference>
<dbReference type="GO" id="GO:0045806">
    <property type="term" value="P:negative regulation of endocytosis"/>
    <property type="evidence" value="ECO:0007669"/>
    <property type="project" value="TreeGrafter"/>
</dbReference>
<dbReference type="Gene3D" id="2.60.120.200">
    <property type="match status" value="1"/>
</dbReference>
<gene>
    <name evidence="22" type="ORF">C0J50_4775</name>
</gene>
<evidence type="ECO:0000256" key="9">
    <source>
        <dbReference type="ARBA" id="ARBA00022728"/>
    </source>
</evidence>
<dbReference type="GO" id="GO:0050918">
    <property type="term" value="P:positive chemotaxis"/>
    <property type="evidence" value="ECO:0007669"/>
    <property type="project" value="TreeGrafter"/>
</dbReference>
<feature type="non-terminal residue" evidence="22">
    <location>
        <position position="335"/>
    </location>
</feature>
<dbReference type="AlphaFoldDB" id="A0AAD5A7U3"/>